<dbReference type="AlphaFoldDB" id="A0A420EHB4"/>
<gene>
    <name evidence="6" type="ORF">DBZ36_05700</name>
</gene>
<evidence type="ECO:0000256" key="4">
    <source>
        <dbReference type="RuleBase" id="RU003345"/>
    </source>
</evidence>
<keyword evidence="7" id="KW-1185">Reference proteome</keyword>
<dbReference type="RefSeq" id="WP_120353950.1">
    <property type="nucleotide sequence ID" value="NZ_RAQO01000004.1"/>
</dbReference>
<comment type="similarity">
    <text evidence="1 4">Belongs to the aldehyde dehydrogenase family.</text>
</comment>
<evidence type="ECO:0000256" key="2">
    <source>
        <dbReference type="ARBA" id="ARBA00023002"/>
    </source>
</evidence>
<dbReference type="Proteomes" id="UP000286482">
    <property type="component" value="Unassembled WGS sequence"/>
</dbReference>
<evidence type="ECO:0000313" key="6">
    <source>
        <dbReference type="EMBL" id="RKF19946.1"/>
    </source>
</evidence>
<dbReference type="GO" id="GO:0016620">
    <property type="term" value="F:oxidoreductase activity, acting on the aldehyde or oxo group of donors, NAD or NADP as acceptor"/>
    <property type="evidence" value="ECO:0007669"/>
    <property type="project" value="InterPro"/>
</dbReference>
<proteinExistence type="inferred from homology"/>
<dbReference type="FunFam" id="3.40.309.10:FF:000009">
    <property type="entry name" value="Aldehyde dehydrogenase A"/>
    <property type="match status" value="1"/>
</dbReference>
<dbReference type="Pfam" id="PF00171">
    <property type="entry name" value="Aldedh"/>
    <property type="match status" value="1"/>
</dbReference>
<organism evidence="6 7">
    <name type="scientific">Alginatibacterium sediminis</name>
    <dbReference type="NCBI Taxonomy" id="2164068"/>
    <lineage>
        <taxon>Bacteria</taxon>
        <taxon>Pseudomonadati</taxon>
        <taxon>Pseudomonadota</taxon>
        <taxon>Gammaproteobacteria</taxon>
        <taxon>Alteromonadales</taxon>
        <taxon>Alteromonadaceae</taxon>
        <taxon>Alginatibacterium</taxon>
    </lineage>
</organism>
<dbReference type="InterPro" id="IPR016163">
    <property type="entry name" value="Ald_DH_C"/>
</dbReference>
<dbReference type="SUPFAM" id="SSF53720">
    <property type="entry name" value="ALDH-like"/>
    <property type="match status" value="1"/>
</dbReference>
<evidence type="ECO:0000256" key="1">
    <source>
        <dbReference type="ARBA" id="ARBA00009986"/>
    </source>
</evidence>
<accession>A0A420EHB4</accession>
<feature type="active site" evidence="3">
    <location>
        <position position="238"/>
    </location>
</feature>
<name>A0A420EHB4_9ALTE</name>
<dbReference type="PANTHER" id="PTHR11699">
    <property type="entry name" value="ALDEHYDE DEHYDROGENASE-RELATED"/>
    <property type="match status" value="1"/>
</dbReference>
<dbReference type="PROSITE" id="PS00687">
    <property type="entry name" value="ALDEHYDE_DEHYDR_GLU"/>
    <property type="match status" value="1"/>
</dbReference>
<dbReference type="EMBL" id="RAQO01000004">
    <property type="protein sequence ID" value="RKF19946.1"/>
    <property type="molecule type" value="Genomic_DNA"/>
</dbReference>
<dbReference type="Gene3D" id="3.40.605.10">
    <property type="entry name" value="Aldehyde Dehydrogenase, Chain A, domain 1"/>
    <property type="match status" value="1"/>
</dbReference>
<dbReference type="InterPro" id="IPR015590">
    <property type="entry name" value="Aldehyde_DH_dom"/>
</dbReference>
<dbReference type="InterPro" id="IPR029510">
    <property type="entry name" value="Ald_DH_CS_GLU"/>
</dbReference>
<dbReference type="OrthoDB" id="9812625at2"/>
<evidence type="ECO:0000313" key="7">
    <source>
        <dbReference type="Proteomes" id="UP000286482"/>
    </source>
</evidence>
<dbReference type="Gene3D" id="3.40.309.10">
    <property type="entry name" value="Aldehyde Dehydrogenase, Chain A, domain 2"/>
    <property type="match status" value="1"/>
</dbReference>
<keyword evidence="2 4" id="KW-0560">Oxidoreductase</keyword>
<protein>
    <submittedName>
        <fullName evidence="6">Aldehyde dehydrogenase family protein</fullName>
    </submittedName>
</protein>
<sequence length="471" mass="50685">MSTLNNSATDELYCISPSTGKIYAQRSISTSLQINDALTKAKAAQNNWRKLSLSQRKAFCTKAVSHLVSQSQELANEISAMMGRPISQCKGEIAGLEERASYMIDICEQALCPLTVEEKPGFKRYITREALGCVFVIAPWNYPYLTAINSIVPALLAGNTVLLKHAQQTLVCAERFQAAFDAIGLPEGVFQHLHLSHQQAADIIGSGQINYVAFTGSVAGGKAIEQAAVGQFIGVGLELGGKDPAYIRQDAQLDDAVATVVDGGMFNSGQSCCGIERVYVHHSIYQAFIDKAVALIQQYQLGPSEAASTNLGPMVSDKAAAFLRKQIQQAISQGAVAHINSNDFPYAKENTPFVAPQLLSNVDHSMRVMTEESFGPLIAVQSVASDSEAIELMNDSEFGLSAAIFSEDLVAAETIGAQLETGTVYVNRCDYLDPALAWTGVKNSGRGCSLSKLGFEQLTRPKSFHIKSNTP</sequence>
<reference evidence="6 7" key="1">
    <citation type="submission" date="2018-09" db="EMBL/GenBank/DDBJ databases">
        <authorList>
            <person name="Wang Z."/>
        </authorList>
    </citation>
    <scope>NUCLEOTIDE SEQUENCE [LARGE SCALE GENOMIC DNA]</scope>
    <source>
        <strain evidence="6 7">ALS 81</strain>
    </source>
</reference>
<evidence type="ECO:0000256" key="3">
    <source>
        <dbReference type="PROSITE-ProRule" id="PRU10007"/>
    </source>
</evidence>
<feature type="domain" description="Aldehyde dehydrogenase" evidence="5">
    <location>
        <begin position="9"/>
        <end position="463"/>
    </location>
</feature>
<dbReference type="InterPro" id="IPR016161">
    <property type="entry name" value="Ald_DH/histidinol_DH"/>
</dbReference>
<dbReference type="CDD" id="cd07102">
    <property type="entry name" value="ALDH_EDX86601"/>
    <property type="match status" value="1"/>
</dbReference>
<dbReference type="InterPro" id="IPR016162">
    <property type="entry name" value="Ald_DH_N"/>
</dbReference>
<evidence type="ECO:0000259" key="5">
    <source>
        <dbReference type="Pfam" id="PF00171"/>
    </source>
</evidence>
<comment type="caution">
    <text evidence="6">The sequence shown here is derived from an EMBL/GenBank/DDBJ whole genome shotgun (WGS) entry which is preliminary data.</text>
</comment>